<proteinExistence type="predicted"/>
<comment type="caution">
    <text evidence="1">The sequence shown here is derived from an EMBL/GenBank/DDBJ whole genome shotgun (WGS) entry which is preliminary data.</text>
</comment>
<name>A0A7W7CBW1_9PSEU</name>
<sequence>MRFIRRAYRRVGVFPGPGGVMIVYTGVPSTGYALRLSAENAAEEGE</sequence>
<gene>
    <name evidence="1" type="ORF">HNR67_004430</name>
</gene>
<dbReference type="AlphaFoldDB" id="A0A7W7CBW1"/>
<reference evidence="1 2" key="1">
    <citation type="submission" date="2020-08" db="EMBL/GenBank/DDBJ databases">
        <title>Sequencing the genomes of 1000 actinobacteria strains.</title>
        <authorList>
            <person name="Klenk H.-P."/>
        </authorList>
    </citation>
    <scope>NUCLEOTIDE SEQUENCE [LARGE SCALE GENOMIC DNA]</scope>
    <source>
        <strain evidence="1 2">DSM 44230</strain>
    </source>
</reference>
<keyword evidence="2" id="KW-1185">Reference proteome</keyword>
<dbReference type="EMBL" id="JACHMH010000001">
    <property type="protein sequence ID" value="MBB4678312.1"/>
    <property type="molecule type" value="Genomic_DNA"/>
</dbReference>
<protein>
    <submittedName>
        <fullName evidence="1">Uncharacterized protein</fullName>
    </submittedName>
</protein>
<evidence type="ECO:0000313" key="1">
    <source>
        <dbReference type="EMBL" id="MBB4678312.1"/>
    </source>
</evidence>
<dbReference type="RefSeq" id="WP_185004160.1">
    <property type="nucleotide sequence ID" value="NZ_BAAAUI010000004.1"/>
</dbReference>
<organism evidence="1 2">
    <name type="scientific">Crossiella cryophila</name>
    <dbReference type="NCBI Taxonomy" id="43355"/>
    <lineage>
        <taxon>Bacteria</taxon>
        <taxon>Bacillati</taxon>
        <taxon>Actinomycetota</taxon>
        <taxon>Actinomycetes</taxon>
        <taxon>Pseudonocardiales</taxon>
        <taxon>Pseudonocardiaceae</taxon>
        <taxon>Crossiella</taxon>
    </lineage>
</organism>
<evidence type="ECO:0000313" key="2">
    <source>
        <dbReference type="Proteomes" id="UP000533598"/>
    </source>
</evidence>
<accession>A0A7W7CBW1</accession>
<dbReference type="Proteomes" id="UP000533598">
    <property type="component" value="Unassembled WGS sequence"/>
</dbReference>